<feature type="transmembrane region" description="Helical" evidence="5">
    <location>
        <begin position="1584"/>
        <end position="1606"/>
    </location>
</feature>
<dbReference type="InterPro" id="IPR033764">
    <property type="entry name" value="Sdr_B"/>
</dbReference>
<dbReference type="RefSeq" id="WP_316560109.1">
    <property type="nucleotide sequence ID" value="NZ_CP131062.1"/>
</dbReference>
<reference evidence="7 8" key="1">
    <citation type="submission" date="2023-07" db="EMBL/GenBank/DDBJ databases">
        <title>Closed genome sequence of Methanimicrococcus sp. Es2.</title>
        <authorList>
            <person name="Protasov E."/>
            <person name="Platt K."/>
            <person name="Reeh H."/>
            <person name="Poehlein A."/>
            <person name="Daniel R."/>
            <person name="Brune A."/>
        </authorList>
    </citation>
    <scope>NUCLEOTIDE SEQUENCE [LARGE SCALE GENOMIC DNA]</scope>
    <source>
        <strain evidence="7 8">Es2</strain>
    </source>
</reference>
<dbReference type="EMBL" id="CP131062">
    <property type="protein sequence ID" value="WNY28569.1"/>
    <property type="molecule type" value="Genomic_DNA"/>
</dbReference>
<keyword evidence="8" id="KW-1185">Reference proteome</keyword>
<evidence type="ECO:0000259" key="6">
    <source>
        <dbReference type="Pfam" id="PF17210"/>
    </source>
</evidence>
<keyword evidence="5" id="KW-0812">Transmembrane</keyword>
<keyword evidence="3" id="KW-0732">Signal</keyword>
<evidence type="ECO:0000313" key="7">
    <source>
        <dbReference type="EMBL" id="WNY28569.1"/>
    </source>
</evidence>
<keyword evidence="5" id="KW-1133">Transmembrane helix</keyword>
<keyword evidence="2" id="KW-0964">Secreted</keyword>
<evidence type="ECO:0000313" key="8">
    <source>
        <dbReference type="Proteomes" id="UP001302662"/>
    </source>
</evidence>
<dbReference type="SUPFAM" id="SSF117074">
    <property type="entry name" value="Hypothetical protein PA1324"/>
    <property type="match status" value="1"/>
</dbReference>
<accession>A0AA96V875</accession>
<dbReference type="GO" id="GO:0005576">
    <property type="term" value="C:extracellular region"/>
    <property type="evidence" value="ECO:0007669"/>
    <property type="project" value="UniProtKB-SubCell"/>
</dbReference>
<feature type="domain" description="SD-repeat containing protein B" evidence="6">
    <location>
        <begin position="1417"/>
        <end position="1492"/>
    </location>
</feature>
<evidence type="ECO:0000256" key="3">
    <source>
        <dbReference type="ARBA" id="ARBA00022729"/>
    </source>
</evidence>
<gene>
    <name evidence="7" type="ORF">MmiEs2_07630</name>
</gene>
<proteinExistence type="predicted"/>
<comment type="subcellular location">
    <subcellularLocation>
        <location evidence="1">Secreted</location>
    </subcellularLocation>
</comment>
<evidence type="ECO:0000256" key="5">
    <source>
        <dbReference type="SAM" id="Phobius"/>
    </source>
</evidence>
<evidence type="ECO:0000256" key="1">
    <source>
        <dbReference type="ARBA" id="ARBA00004613"/>
    </source>
</evidence>
<keyword evidence="5" id="KW-0472">Membrane</keyword>
<dbReference type="Pfam" id="PF17210">
    <property type="entry name" value="SdrD_B"/>
    <property type="match status" value="1"/>
</dbReference>
<organism evidence="7 8">
    <name type="scientific">Methanimicrococcus stummii</name>
    <dbReference type="NCBI Taxonomy" id="3028294"/>
    <lineage>
        <taxon>Archaea</taxon>
        <taxon>Methanobacteriati</taxon>
        <taxon>Methanobacteriota</taxon>
        <taxon>Stenosarchaea group</taxon>
        <taxon>Methanomicrobia</taxon>
        <taxon>Methanosarcinales</taxon>
        <taxon>Methanosarcinaceae</taxon>
        <taxon>Methanimicrococcus</taxon>
    </lineage>
</organism>
<dbReference type="Gene3D" id="2.60.40.10">
    <property type="entry name" value="Immunoglobulins"/>
    <property type="match status" value="1"/>
</dbReference>
<dbReference type="GeneID" id="85197221"/>
<protein>
    <recommendedName>
        <fullName evidence="6">SD-repeat containing protein B domain-containing protein</fullName>
    </recommendedName>
</protein>
<evidence type="ECO:0000256" key="2">
    <source>
        <dbReference type="ARBA" id="ARBA00022525"/>
    </source>
</evidence>
<dbReference type="KEGG" id="mees:MmiEs2_07630"/>
<dbReference type="InterPro" id="IPR013783">
    <property type="entry name" value="Ig-like_fold"/>
</dbReference>
<evidence type="ECO:0000256" key="4">
    <source>
        <dbReference type="SAM" id="MobiDB-lite"/>
    </source>
</evidence>
<sequence>MKSRMESSVVLLISILVLLLLIAPAAAADDDYQISYKWSSGKSSETQVESFQPTNTSTLTYTVIAKESISSIYFIAEVEEDGTETKPGFKISGYPKTDLVSGTTTIAKISNTNYNRSNGTLIIPLTNAAQRFSIDLTIESDAATVYHDETNTIKAGLYVKEGDTYVPVSNSVTATANNKYPQLSSRGTFQLLNPSLMPSGESEVDLQYVFYTTSGINSNWNTLSTKGLRVNFTSFTLDFSDVDIKADGVNKTYSQWIADGNSPVEFSTAATTGYTSKLSDDKMKITFTPTIATRYFSWNQTFNFSFNTTDDFKFNGAVAPYINFTNLSDSAEMKINSRGDPVQFTNIEKAANNNAAYLLPHYTEGTLTGAASDKVTATLYSSSGANRIISNSVSYDPSSPFYYQELFKATFRNTIRDGSDESFTFDIPAGVAVTHLRVPKSGSDVAQYDSITILKDGKNYTIDNASSRVVELTTLTADEDDSPMASYSPGEYVAFKINGLVLIERSTGGAQSYSAAHTLTVIGTTDIATPGQYEFKILTLGPTTLSTLKPTFATDYVVSPYLANTVRYLSDSSTGYTANPSLVSRGETFYMYNTFYASGYPYGSAIRVSPTNTAGIYSNPVIYFSVPKDLDPGTVQITTSNGVDVIANGAFTDIDGNALAITQNVYDNAGLYPGGKLVEAKIHLAESGKEGDTFWINSTQRYARLPVTVSQEFLGTSFDFKTNSVLISSWDSAALSSQTGGSGGTNYNIAADSGFSQAIARSNTHGSYPSYLIGAKVFVQDDASVVSSTGVRIGSDYIYYNPASTDSYPSLKAGSSNEMFKIYFYNGIGETIGDNNDPATIYFILPAHATWRPTLKDVTSLDITEAGDIDQYMIYYTYDTDIDSSDIGDYSLTDAAGFDWVAIADVNNVGGIDWDRVTAIKCEFYEAEDKSRFELLLPFELPAVDGTTVVFDQTAIGQTLFDVRIAGSTVMSSPSSYTAAVLLSPSDAPEIYSGGGTAFLPNYEVAYQTGTLPGWNNIITYDDFTANIGLTSVNVTFKDITGTETINDSLSIGTFFNRTAYPAAVDHAAGYEYTLNTTSGITNPVSTSEVGNYTIEYKTAPDGEGNISTVTTHIEIKKAASTVTLTNPASSQEIYMNADVPNGYADWETYFRQFVSGTDMNVPISNDKFVYDSANSTFNSAVPGNQVAKYTYTDVALNTQTATVNVIVKYTDELIVNAVASGTPESPVMDLSVTILSTGVPSSSSSPVYNIDKNGYNASVYAKPATPTTIDYDISYSNVPAGLIDANSGSVLGSIVYSVDTSVYKLVFTPAKVIVNLDNASFVESISMYQKDVSGDLCIETIPILGTESTVSFETETGWFDDEDYYLVAELYPGYTLTSSDFSAAGSLIYLKTADFNFANADAEFDLFVSESELITGRVWNDANRNSLIDEDTFVSGAIVRLLDSTGTTVLDTAMTADDGSYYFIGMGADTDFIVQVTVPSGYTHASAFINDQKINGSNNYSSEIVRPESLGQIHITDIDAGFYRQSGGSGGNGGQATVNNGTSSTGSEAEDGGGAGGDLTEESPGSAFTDPVTTPDLPEEKKFPLWIVGLLLVLAILVFAGWQIWNKKKN</sequence>
<dbReference type="Proteomes" id="UP001302662">
    <property type="component" value="Chromosome"/>
</dbReference>
<feature type="region of interest" description="Disordered" evidence="4">
    <location>
        <begin position="1527"/>
        <end position="1576"/>
    </location>
</feature>
<name>A0AA96V875_9EURY</name>